<evidence type="ECO:0000256" key="1">
    <source>
        <dbReference type="SAM" id="Phobius"/>
    </source>
</evidence>
<evidence type="ECO:0000313" key="2">
    <source>
        <dbReference type="EMBL" id="MEQ2563447.1"/>
    </source>
</evidence>
<protein>
    <submittedName>
        <fullName evidence="2">Uncharacterized protein</fullName>
    </submittedName>
</protein>
<reference evidence="2 3" key="1">
    <citation type="submission" date="2024-03" db="EMBL/GenBank/DDBJ databases">
        <title>Human intestinal bacterial collection.</title>
        <authorList>
            <person name="Pauvert C."/>
            <person name="Hitch T.C.A."/>
            <person name="Clavel T."/>
        </authorList>
    </citation>
    <scope>NUCLEOTIDE SEQUENCE [LARGE SCALE GENOMIC DNA]</scope>
    <source>
        <strain evidence="2 3">CLA-AP-H27</strain>
    </source>
</reference>
<keyword evidence="1" id="KW-0812">Transmembrane</keyword>
<comment type="caution">
    <text evidence="2">The sequence shown here is derived from an EMBL/GenBank/DDBJ whole genome shotgun (WGS) entry which is preliminary data.</text>
</comment>
<accession>A0ABV1HNP3</accession>
<organism evidence="2 3">
    <name type="scientific">Ventrimonas faecis</name>
    <dbReference type="NCBI Taxonomy" id="3133170"/>
    <lineage>
        <taxon>Bacteria</taxon>
        <taxon>Bacillati</taxon>
        <taxon>Bacillota</taxon>
        <taxon>Clostridia</taxon>
        <taxon>Lachnospirales</taxon>
        <taxon>Lachnospiraceae</taxon>
        <taxon>Ventrimonas</taxon>
    </lineage>
</organism>
<sequence length="327" mass="37544">MESINHLTRLTAAFLGLTILVLGIAAIWLIRMRKKNLKTKKAETEERGLFAQTDELVPIEEIGPGFIVTNGGKKFVVVLKCGGSDFYTKPIGEKVRVKNNYAAFISEFTSRVTYRIYGEDINMDGTVREYEKILTGLQDMLFETNEDYKALRKEFETVRSDFDSAETRERSKQLLLLQKKIKAYSWRIRHVESQLAYIAKVSGPDAARQNLIQTYVLSWSAPPDLAAVLTKEELYQEATKHLKEDIKKLLHNLAECDVKAVPCSKAELFNMLHTHYHPISGNRYHYADLLESNWDSRIMPYREDTDLEESFTDELIDEMLYGGLQNG</sequence>
<name>A0ABV1HNP3_9FIRM</name>
<dbReference type="Proteomes" id="UP001437460">
    <property type="component" value="Unassembled WGS sequence"/>
</dbReference>
<feature type="transmembrane region" description="Helical" evidence="1">
    <location>
        <begin position="12"/>
        <end position="30"/>
    </location>
</feature>
<evidence type="ECO:0000313" key="3">
    <source>
        <dbReference type="Proteomes" id="UP001437460"/>
    </source>
</evidence>
<keyword evidence="1" id="KW-0472">Membrane</keyword>
<keyword evidence="3" id="KW-1185">Reference proteome</keyword>
<gene>
    <name evidence="2" type="ORF">WMO41_09805</name>
</gene>
<proteinExistence type="predicted"/>
<dbReference type="RefSeq" id="WP_349229588.1">
    <property type="nucleotide sequence ID" value="NZ_JBBMFJ010000019.1"/>
</dbReference>
<dbReference type="EMBL" id="JBBMFJ010000019">
    <property type="protein sequence ID" value="MEQ2563447.1"/>
    <property type="molecule type" value="Genomic_DNA"/>
</dbReference>
<keyword evidence="1" id="KW-1133">Transmembrane helix</keyword>